<dbReference type="Pfam" id="PF00069">
    <property type="entry name" value="Pkinase"/>
    <property type="match status" value="1"/>
</dbReference>
<dbReference type="GeneID" id="68862549"/>
<dbReference type="Pfam" id="PF13360">
    <property type="entry name" value="PQQ_2"/>
    <property type="match status" value="2"/>
</dbReference>
<dbReference type="SMART" id="SM00220">
    <property type="entry name" value="S_TKc"/>
    <property type="match status" value="1"/>
</dbReference>
<evidence type="ECO:0000313" key="3">
    <source>
        <dbReference type="EMBL" id="QSG13424.1"/>
    </source>
</evidence>
<feature type="domain" description="Protein kinase" evidence="2">
    <location>
        <begin position="33"/>
        <end position="300"/>
    </location>
</feature>
<name>A0A897NLV1_9EURY</name>
<evidence type="ECO:0000313" key="4">
    <source>
        <dbReference type="Proteomes" id="UP000663305"/>
    </source>
</evidence>
<dbReference type="GO" id="GO:0004672">
    <property type="term" value="F:protein kinase activity"/>
    <property type="evidence" value="ECO:0007669"/>
    <property type="project" value="InterPro"/>
</dbReference>
<dbReference type="InterPro" id="IPR015943">
    <property type="entry name" value="WD40/YVTN_repeat-like_dom_sf"/>
</dbReference>
<accession>A0A897NLV1</accession>
<reference evidence="3" key="1">
    <citation type="submission" date="2020-11" db="EMBL/GenBank/DDBJ databases">
        <title>Carbohydrate-dependent, anaerobic sulfur respiration: A novel catabolism in halophilic archaea.</title>
        <authorList>
            <person name="Sorokin D.Y."/>
            <person name="Messina E."/>
            <person name="Smedile F."/>
            <person name="La Cono V."/>
            <person name="Hallsworth J.E."/>
            <person name="Yakimov M.M."/>
        </authorList>
    </citation>
    <scope>NUCLEOTIDE SEQUENCE</scope>
    <source>
        <strain evidence="3">HSR-Bgl</strain>
        <plasmid evidence="3">pHSR-Bgl01</plasmid>
    </source>
</reference>
<feature type="compositionally biased region" description="Polar residues" evidence="1">
    <location>
        <begin position="324"/>
        <end position="339"/>
    </location>
</feature>
<dbReference type="Gene3D" id="2.130.10.10">
    <property type="entry name" value="YVTN repeat-like/Quinoprotein amine dehydrogenase"/>
    <property type="match status" value="1"/>
</dbReference>
<evidence type="ECO:0000256" key="1">
    <source>
        <dbReference type="SAM" id="MobiDB-lite"/>
    </source>
</evidence>
<dbReference type="InterPro" id="IPR011009">
    <property type="entry name" value="Kinase-like_dom_sf"/>
</dbReference>
<dbReference type="InterPro" id="IPR002372">
    <property type="entry name" value="PQQ_rpt_dom"/>
</dbReference>
<dbReference type="CDD" id="cd14014">
    <property type="entry name" value="STKc_PknB_like"/>
    <property type="match status" value="1"/>
</dbReference>
<dbReference type="Proteomes" id="UP000663305">
    <property type="component" value="Plasmid pHSR-Bgl01"/>
</dbReference>
<dbReference type="Gene3D" id="3.30.200.20">
    <property type="entry name" value="Phosphorylase Kinase, domain 1"/>
    <property type="match status" value="1"/>
</dbReference>
<dbReference type="PANTHER" id="PTHR34512:SF30">
    <property type="entry name" value="OUTER MEMBRANE PROTEIN ASSEMBLY FACTOR BAMB"/>
    <property type="match status" value="1"/>
</dbReference>
<geneLocation type="plasmid" evidence="3 4">
    <name>pHSR-Bgl01</name>
</geneLocation>
<feature type="region of interest" description="Disordered" evidence="1">
    <location>
        <begin position="307"/>
        <end position="374"/>
    </location>
</feature>
<dbReference type="InterPro" id="IPR000719">
    <property type="entry name" value="Prot_kinase_dom"/>
</dbReference>
<dbReference type="SMART" id="SM00564">
    <property type="entry name" value="PQQ"/>
    <property type="match status" value="7"/>
</dbReference>
<dbReference type="PANTHER" id="PTHR34512">
    <property type="entry name" value="CELL SURFACE PROTEIN"/>
    <property type="match status" value="1"/>
</dbReference>
<dbReference type="InterPro" id="IPR011047">
    <property type="entry name" value="Quinoprotein_ADH-like_sf"/>
</dbReference>
<dbReference type="InterPro" id="IPR018391">
    <property type="entry name" value="PQQ_b-propeller_rpt"/>
</dbReference>
<dbReference type="PROSITE" id="PS50011">
    <property type="entry name" value="PROTEIN_KINASE_DOM"/>
    <property type="match status" value="1"/>
</dbReference>
<sequence>MVYETTMPGPTEDDRIPEAVAPLPLPDFAYDDLEEGERVGTGGDADVYRATINHNNYTYPVAVKEPRFGETIQQRVVEKFQTEAETWRSLNDHDNIVSVYSSGAEPLPWLALEFMDGGTLDAQIGSLDVAEALWLSGRIAEGVRHGHRHGVAHLDIKPTNVLLRDTPDGKWKYPKVSDWGLAKMLLKHSDSTKGISPTYAAPEQFDAEEYGSPDDLTDIYQLGALVYALVAGEPPFSGSSTAVMQGILQEEPDPPSTANSSISAAADEIILKALAKKKGDRYESVLLFKKELDRLFEEYIEGDIDATTPRAASPANDLTDRTSETSPDLQNDTAESGLSRTAKAEPQTQPSSVGSHTGSPSSHMNMDNHIKWPMFGPDPSNTSYVEVSGPREGISENWDFNQAAAVSPVVADELLYGSVSGPINENRDDVYALSLDGEEKWRYESGEIRSPSLAIDEDVLIACESFDGRFQEGDDYGLITALDRFTGTVKWQIETGHVIFSAPTIVGGTVYVGSHDSNLYAIDIRSGTIEWRFETNAEIFTTPSVANGTVYFGSGRKDAHIYAVDTKTGREQWRFKTGEYEDFVSAYDEGGIFNAMPIKNGVLYAGGIDERLYALDADSGAEKWNFKAKGSINSSPAVNTDNVFFSTSDDIIYAVNTSDGALNWKAEVPTSKNTRPILAEDTLLLGAGILRAFDADSGTELWNSKADRGASHPVILEEKMYIGFSSYSW</sequence>
<organism evidence="3 4">
    <name type="scientific">Halapricum desulfuricans</name>
    <dbReference type="NCBI Taxonomy" id="2841257"/>
    <lineage>
        <taxon>Archaea</taxon>
        <taxon>Methanobacteriati</taxon>
        <taxon>Methanobacteriota</taxon>
        <taxon>Stenosarchaea group</taxon>
        <taxon>Halobacteria</taxon>
        <taxon>Halobacteriales</taxon>
        <taxon>Haloarculaceae</taxon>
        <taxon>Halapricum</taxon>
    </lineage>
</organism>
<dbReference type="Gene3D" id="1.10.510.10">
    <property type="entry name" value="Transferase(Phosphotransferase) domain 1"/>
    <property type="match status" value="1"/>
</dbReference>
<dbReference type="EMBL" id="CP064790">
    <property type="protein sequence ID" value="QSG13424.1"/>
    <property type="molecule type" value="Genomic_DNA"/>
</dbReference>
<dbReference type="InterPro" id="IPR008271">
    <property type="entry name" value="Ser/Thr_kinase_AS"/>
</dbReference>
<dbReference type="Gene3D" id="2.40.10.480">
    <property type="match status" value="2"/>
</dbReference>
<feature type="compositionally biased region" description="Low complexity" evidence="1">
    <location>
        <begin position="350"/>
        <end position="363"/>
    </location>
</feature>
<dbReference type="SUPFAM" id="SSF56112">
    <property type="entry name" value="Protein kinase-like (PK-like)"/>
    <property type="match status" value="1"/>
</dbReference>
<dbReference type="GO" id="GO:0005524">
    <property type="term" value="F:ATP binding"/>
    <property type="evidence" value="ECO:0007669"/>
    <property type="project" value="InterPro"/>
</dbReference>
<dbReference type="RefSeq" id="WP_229126546.1">
    <property type="nucleotide sequence ID" value="NZ_CP064790.1"/>
</dbReference>
<dbReference type="AlphaFoldDB" id="A0A897NLV1"/>
<dbReference type="PROSITE" id="PS00108">
    <property type="entry name" value="PROTEIN_KINASE_ST"/>
    <property type="match status" value="1"/>
</dbReference>
<evidence type="ECO:0000259" key="2">
    <source>
        <dbReference type="PROSITE" id="PS50011"/>
    </source>
</evidence>
<protein>
    <submittedName>
        <fullName evidence="3">WD40/PQQ-like beta propeller repeat containing protein</fullName>
    </submittedName>
</protein>
<proteinExistence type="predicted"/>
<keyword evidence="3" id="KW-0614">Plasmid</keyword>
<dbReference type="SUPFAM" id="SSF50998">
    <property type="entry name" value="Quinoprotein alcohol dehydrogenase-like"/>
    <property type="match status" value="2"/>
</dbReference>
<gene>
    <name evidence="3" type="ORF">HSBGL_4010</name>
</gene>